<evidence type="ECO:0000259" key="3">
    <source>
        <dbReference type="Pfam" id="PF07727"/>
    </source>
</evidence>
<dbReference type="CDD" id="cd09272">
    <property type="entry name" value="RNase_HI_RT_Ty1"/>
    <property type="match status" value="1"/>
</dbReference>
<dbReference type="PANTHER" id="PTHR11439">
    <property type="entry name" value="GAG-POL-RELATED RETROTRANSPOSON"/>
    <property type="match status" value="1"/>
</dbReference>
<dbReference type="Pfam" id="PF22936">
    <property type="entry name" value="Pol_BBD"/>
    <property type="match status" value="1"/>
</dbReference>
<dbReference type="InterPro" id="IPR013103">
    <property type="entry name" value="RVT_2"/>
</dbReference>
<dbReference type="Proteomes" id="UP001408789">
    <property type="component" value="Unassembled WGS sequence"/>
</dbReference>
<proteinExistence type="predicted"/>
<dbReference type="AlphaFoldDB" id="A0AAP0HBD3"/>
<feature type="compositionally biased region" description="Basic and acidic residues" evidence="2">
    <location>
        <begin position="154"/>
        <end position="164"/>
    </location>
</feature>
<name>A0AAP0HBD3_9ASTR</name>
<feature type="region of interest" description="Disordered" evidence="2">
    <location>
        <begin position="1"/>
        <end position="29"/>
    </location>
</feature>
<dbReference type="SUPFAM" id="SSF56672">
    <property type="entry name" value="DNA/RNA polymerases"/>
    <property type="match status" value="1"/>
</dbReference>
<evidence type="ECO:0000313" key="6">
    <source>
        <dbReference type="Proteomes" id="UP001408789"/>
    </source>
</evidence>
<dbReference type="GO" id="GO:0004190">
    <property type="term" value="F:aspartic-type endopeptidase activity"/>
    <property type="evidence" value="ECO:0007669"/>
    <property type="project" value="UniProtKB-KW"/>
</dbReference>
<evidence type="ECO:0000256" key="1">
    <source>
        <dbReference type="ARBA" id="ARBA00022750"/>
    </source>
</evidence>
<evidence type="ECO:0008006" key="7">
    <source>
        <dbReference type="Google" id="ProtNLM"/>
    </source>
</evidence>
<protein>
    <recommendedName>
        <fullName evidence="7">Reverse transcriptase Ty1/copia-type domain-containing protein</fullName>
    </recommendedName>
</protein>
<dbReference type="EMBL" id="JBCNJP010000007">
    <property type="protein sequence ID" value="KAK9076575.1"/>
    <property type="molecule type" value="Genomic_DNA"/>
</dbReference>
<dbReference type="Pfam" id="PF07727">
    <property type="entry name" value="RVT_2"/>
    <property type="match status" value="1"/>
</dbReference>
<feature type="region of interest" description="Disordered" evidence="2">
    <location>
        <begin position="144"/>
        <end position="204"/>
    </location>
</feature>
<dbReference type="InterPro" id="IPR043502">
    <property type="entry name" value="DNA/RNA_pol_sf"/>
</dbReference>
<dbReference type="PANTHER" id="PTHR11439:SF491">
    <property type="entry name" value="INTEGRASE CATALYTIC DOMAIN-CONTAINING PROTEIN"/>
    <property type="match status" value="1"/>
</dbReference>
<keyword evidence="1" id="KW-0645">Protease</keyword>
<sequence length="697" mass="79049">MEKEKKQDKGYKKSVQHNSDQEESEGYESSDMLVVDTIGNEESWIVDSGCSFHMTPNKAYFKSLKMEDKGTVWSVESKVLVRFNLILQMGQPFYLKMSGYPSGVKGFKLWRLEGDRQKVIISRDVTCREDVLYKDIVGESKVSKVQGSSSESRVQSEVELDHAKSSGPKEPINEMEITGSSDHNTPEQGTHVQHSPTSTPGHYDLESEVQSSPRNISNFQLARDRTRRTIIKPLRYRIQEDISAFSFATAEMESIHEPLSYEDAFRSDDKEEWRRAMVEEIESLKEYGGKHRFRARLVAKGYTQTAGIDYQEVFSSVVKHTSIRVMLSLVAVQDLELVQLDVKTAFLHGNLDDEIYIDQPKGFTEVGKEHCVCKLQRSLYGLKQSPRQCPECKVYLLLYVDDMLIAGKDIGIIGMEIERNMTNRILKLSQGSYIRKVLKSYGMEGCKPVKTSFAAHFKLSSKDSPVTDDEFKEMEKVPYAQVVGSLMFLMVCTRLDISFGVSVVSRFLSNPGKEHWKAVKWILRYLAGTKDKGIWFGDGKIGTDKILGFVDSDFAKDLDKFRSITGYVFLLFGNLVSWRATLQGVVALSSTEAEYMALTEAMKEALWLTGFIKELGVNVGETCVNYDKQGAIALSKNGVFYERIKHINVRYHFIREMINTKQLVVEYVNTNKNCADVFTKALPSSKFLDSLRSMGIG</sequence>
<feature type="compositionally biased region" description="Basic and acidic residues" evidence="2">
    <location>
        <begin position="1"/>
        <end position="11"/>
    </location>
</feature>
<feature type="domain" description="Retrovirus-related Pol polyprotein from transposon TNT 1-94-like beta-barrel" evidence="4">
    <location>
        <begin position="44"/>
        <end position="76"/>
    </location>
</feature>
<dbReference type="InterPro" id="IPR054722">
    <property type="entry name" value="PolX-like_BBD"/>
</dbReference>
<accession>A0AAP0HBD3</accession>
<keyword evidence="1" id="KW-0378">Hydrolase</keyword>
<organism evidence="5 6">
    <name type="scientific">Deinandra increscens subsp. villosa</name>
    <dbReference type="NCBI Taxonomy" id="3103831"/>
    <lineage>
        <taxon>Eukaryota</taxon>
        <taxon>Viridiplantae</taxon>
        <taxon>Streptophyta</taxon>
        <taxon>Embryophyta</taxon>
        <taxon>Tracheophyta</taxon>
        <taxon>Spermatophyta</taxon>
        <taxon>Magnoliopsida</taxon>
        <taxon>eudicotyledons</taxon>
        <taxon>Gunneridae</taxon>
        <taxon>Pentapetalae</taxon>
        <taxon>asterids</taxon>
        <taxon>campanulids</taxon>
        <taxon>Asterales</taxon>
        <taxon>Asteraceae</taxon>
        <taxon>Asteroideae</taxon>
        <taxon>Heliantheae alliance</taxon>
        <taxon>Madieae</taxon>
        <taxon>Madiinae</taxon>
        <taxon>Deinandra</taxon>
    </lineage>
</organism>
<reference evidence="5 6" key="1">
    <citation type="submission" date="2024-04" db="EMBL/GenBank/DDBJ databases">
        <title>The reference genome of an endangered Asteraceae, Deinandra increscens subsp. villosa, native to the Central Coast of California.</title>
        <authorList>
            <person name="Guilliams M."/>
            <person name="Hasenstab-Lehman K."/>
            <person name="Meyer R."/>
            <person name="Mcevoy S."/>
        </authorList>
    </citation>
    <scope>NUCLEOTIDE SEQUENCE [LARGE SCALE GENOMIC DNA]</scope>
    <source>
        <tissue evidence="5">Leaf</tissue>
    </source>
</reference>
<evidence type="ECO:0000313" key="5">
    <source>
        <dbReference type="EMBL" id="KAK9076575.1"/>
    </source>
</evidence>
<evidence type="ECO:0000256" key="2">
    <source>
        <dbReference type="SAM" id="MobiDB-lite"/>
    </source>
</evidence>
<keyword evidence="1" id="KW-0064">Aspartyl protease</keyword>
<comment type="caution">
    <text evidence="5">The sequence shown here is derived from an EMBL/GenBank/DDBJ whole genome shotgun (WGS) entry which is preliminary data.</text>
</comment>
<keyword evidence="6" id="KW-1185">Reference proteome</keyword>
<gene>
    <name evidence="5" type="ORF">SSX86_004909</name>
</gene>
<evidence type="ECO:0000259" key="4">
    <source>
        <dbReference type="Pfam" id="PF22936"/>
    </source>
</evidence>
<feature type="compositionally biased region" description="Polar residues" evidence="2">
    <location>
        <begin position="178"/>
        <end position="200"/>
    </location>
</feature>
<feature type="domain" description="Reverse transcriptase Ty1/copia-type" evidence="3">
    <location>
        <begin position="290"/>
        <end position="388"/>
    </location>
</feature>